<dbReference type="GO" id="GO:0005634">
    <property type="term" value="C:nucleus"/>
    <property type="evidence" value="ECO:0007669"/>
    <property type="project" value="TreeGrafter"/>
</dbReference>
<protein>
    <submittedName>
        <fullName evidence="1">Uncharacterized protein</fullName>
    </submittedName>
</protein>
<dbReference type="Proteomes" id="UP000886523">
    <property type="component" value="Unassembled WGS sequence"/>
</dbReference>
<dbReference type="OrthoDB" id="2688910at2759"/>
<comment type="caution">
    <text evidence="1">The sequence shown here is derived from an EMBL/GenBank/DDBJ whole genome shotgun (WGS) entry which is preliminary data.</text>
</comment>
<dbReference type="PANTHER" id="PTHR47161:SF1">
    <property type="entry name" value="LYMPHOID-SPECIFIC HELICASE"/>
    <property type="match status" value="1"/>
</dbReference>
<reference evidence="1" key="1">
    <citation type="journal article" date="2020" name="Nat. Commun.">
        <title>Large-scale genome sequencing of mycorrhizal fungi provides insights into the early evolution of symbiotic traits.</title>
        <authorList>
            <person name="Miyauchi S."/>
            <person name="Kiss E."/>
            <person name="Kuo A."/>
            <person name="Drula E."/>
            <person name="Kohler A."/>
            <person name="Sanchez-Garcia M."/>
            <person name="Morin E."/>
            <person name="Andreopoulos B."/>
            <person name="Barry K.W."/>
            <person name="Bonito G."/>
            <person name="Buee M."/>
            <person name="Carver A."/>
            <person name="Chen C."/>
            <person name="Cichocki N."/>
            <person name="Clum A."/>
            <person name="Culley D."/>
            <person name="Crous P.W."/>
            <person name="Fauchery L."/>
            <person name="Girlanda M."/>
            <person name="Hayes R.D."/>
            <person name="Keri Z."/>
            <person name="LaButti K."/>
            <person name="Lipzen A."/>
            <person name="Lombard V."/>
            <person name="Magnuson J."/>
            <person name="Maillard F."/>
            <person name="Murat C."/>
            <person name="Nolan M."/>
            <person name="Ohm R.A."/>
            <person name="Pangilinan J."/>
            <person name="Pereira M.F."/>
            <person name="Perotto S."/>
            <person name="Peter M."/>
            <person name="Pfister S."/>
            <person name="Riley R."/>
            <person name="Sitrit Y."/>
            <person name="Stielow J.B."/>
            <person name="Szollosi G."/>
            <person name="Zifcakova L."/>
            <person name="Stursova M."/>
            <person name="Spatafora J.W."/>
            <person name="Tedersoo L."/>
            <person name="Vaario L.M."/>
            <person name="Yamada A."/>
            <person name="Yan M."/>
            <person name="Wang P."/>
            <person name="Xu J."/>
            <person name="Bruns T."/>
            <person name="Baldrian P."/>
            <person name="Vilgalys R."/>
            <person name="Dunand C."/>
            <person name="Henrissat B."/>
            <person name="Grigoriev I.V."/>
            <person name="Hibbett D."/>
            <person name="Nagy L.G."/>
            <person name="Martin F.M."/>
        </authorList>
    </citation>
    <scope>NUCLEOTIDE SEQUENCE</scope>
    <source>
        <strain evidence="1">UP504</strain>
    </source>
</reference>
<accession>A0A9P6DUU7</accession>
<dbReference type="PANTHER" id="PTHR47161">
    <property type="entry name" value="LYMPHOID-SPECIFIC HELICASE"/>
    <property type="match status" value="1"/>
</dbReference>
<dbReference type="InterPro" id="IPR027417">
    <property type="entry name" value="P-loop_NTPase"/>
</dbReference>
<dbReference type="Gene3D" id="3.40.50.300">
    <property type="entry name" value="P-loop containing nucleotide triphosphate hydrolases"/>
    <property type="match status" value="1"/>
</dbReference>
<gene>
    <name evidence="1" type="ORF">BS47DRAFT_1114493</name>
</gene>
<proteinExistence type="predicted"/>
<dbReference type="GO" id="GO:0003682">
    <property type="term" value="F:chromatin binding"/>
    <property type="evidence" value="ECO:0007669"/>
    <property type="project" value="TreeGrafter"/>
</dbReference>
<name>A0A9P6DUU7_9AGAM</name>
<evidence type="ECO:0000313" key="2">
    <source>
        <dbReference type="Proteomes" id="UP000886523"/>
    </source>
</evidence>
<dbReference type="GO" id="GO:0031508">
    <property type="term" value="P:pericentric heterochromatin formation"/>
    <property type="evidence" value="ECO:0007669"/>
    <property type="project" value="TreeGrafter"/>
</dbReference>
<keyword evidence="2" id="KW-1185">Reference proteome</keyword>
<dbReference type="GO" id="GO:0006346">
    <property type="term" value="P:DNA methylation-dependent constitutive heterochromatin formation"/>
    <property type="evidence" value="ECO:0007669"/>
    <property type="project" value="TreeGrafter"/>
</dbReference>
<organism evidence="1 2">
    <name type="scientific">Hydnum rufescens UP504</name>
    <dbReference type="NCBI Taxonomy" id="1448309"/>
    <lineage>
        <taxon>Eukaryota</taxon>
        <taxon>Fungi</taxon>
        <taxon>Dikarya</taxon>
        <taxon>Basidiomycota</taxon>
        <taxon>Agaricomycotina</taxon>
        <taxon>Agaricomycetes</taxon>
        <taxon>Cantharellales</taxon>
        <taxon>Hydnaceae</taxon>
        <taxon>Hydnum</taxon>
    </lineage>
</organism>
<dbReference type="AlphaFoldDB" id="A0A9P6DUU7"/>
<evidence type="ECO:0000313" key="1">
    <source>
        <dbReference type="EMBL" id="KAF9512019.1"/>
    </source>
</evidence>
<dbReference type="EMBL" id="MU128992">
    <property type="protein sequence ID" value="KAF9512019.1"/>
    <property type="molecule type" value="Genomic_DNA"/>
</dbReference>
<sequence>MSDCGHTRSSKLVSRCSTYQIANLTVLVFVAKSVNNMRLQNKVMQLRKVCSHPFLFTWPVDPNTWRSVIGDELVNASGKILLLD</sequence>
<dbReference type="GO" id="GO:0044027">
    <property type="term" value="P:negative regulation of gene expression via chromosomal CpG island methylation"/>
    <property type="evidence" value="ECO:0007669"/>
    <property type="project" value="TreeGrafter"/>
</dbReference>
<dbReference type="GO" id="GO:0005721">
    <property type="term" value="C:pericentric heterochromatin"/>
    <property type="evidence" value="ECO:0007669"/>
    <property type="project" value="TreeGrafter"/>
</dbReference>